<dbReference type="EMBL" id="CP000027">
    <property type="protein sequence ID" value="AAW39694.1"/>
    <property type="molecule type" value="Genomic_DNA"/>
</dbReference>
<dbReference type="KEGG" id="det:DET1072"/>
<dbReference type="GeneID" id="3229656"/>
<dbReference type="InParanoid" id="Q3Z7L2"/>
<organism evidence="1 2">
    <name type="scientific">Dehalococcoides mccartyi (strain ATCC BAA-2266 / KCTC 15142 / 195)</name>
    <name type="common">Dehalococcoides ethenogenes (strain 195)</name>
    <dbReference type="NCBI Taxonomy" id="243164"/>
    <lineage>
        <taxon>Bacteria</taxon>
        <taxon>Bacillati</taxon>
        <taxon>Chloroflexota</taxon>
        <taxon>Dehalococcoidia</taxon>
        <taxon>Dehalococcoidales</taxon>
        <taxon>Dehalococcoidaceae</taxon>
        <taxon>Dehalococcoides</taxon>
    </lineage>
</organism>
<dbReference type="STRING" id="243164.DET1072"/>
<dbReference type="PATRIC" id="fig|243164.10.peg.1011"/>
<accession>Q3Z7L2</accession>
<dbReference type="eggNOG" id="ENOG50349YE">
    <property type="taxonomic scope" value="Bacteria"/>
</dbReference>
<dbReference type="AlphaFoldDB" id="Q3Z7L2"/>
<name>Q3Z7L2_DEHM1</name>
<dbReference type="RefSeq" id="WP_010936766.1">
    <property type="nucleotide sequence ID" value="NC_002936.3"/>
</dbReference>
<evidence type="ECO:0000313" key="1">
    <source>
        <dbReference type="EMBL" id="AAW39694.1"/>
    </source>
</evidence>
<keyword evidence="2" id="KW-1185">Reference proteome</keyword>
<evidence type="ECO:0000313" key="2">
    <source>
        <dbReference type="Proteomes" id="UP000008289"/>
    </source>
</evidence>
<protein>
    <submittedName>
        <fullName evidence="1">Uncharacterized protein</fullName>
    </submittedName>
</protein>
<proteinExistence type="predicted"/>
<dbReference type="HOGENOM" id="CLU_1037159_0_0_0"/>
<dbReference type="Proteomes" id="UP000008289">
    <property type="component" value="Chromosome"/>
</dbReference>
<sequence>MIKFEIPYNLDPAYPEKLLQRPALIPYIDCIYAAAWKDDCDNTRFDITFRSDYPKTYEEYVERIKSLLALGIPVCILAQKKTTITMIRKYRALGIHQFILNDDKLAARIKQEYPEVRLTLSITRALTLSELQTGDYSMYDRIVLFHWFARHLEALQQLPTGYQYTMIANSACYHDCKWHDEHWFLKGDTPENYAKESERVCSSCTALLSKGKQQSAYIEPEDLRYFDPYVSRYKLVDRYDDTDTIFNNLYSYSARIGSGGKPKEYYNL</sequence>
<reference evidence="1 2" key="1">
    <citation type="journal article" date="2005" name="Science">
        <title>Genome sequence of the PCE-dechlorinating bacterium Dehalococcoides ethenogenes.</title>
        <authorList>
            <person name="Seshadri R."/>
            <person name="Adrian L."/>
            <person name="Fouts D.E."/>
            <person name="Eisen J.A."/>
            <person name="Phillippy A.M."/>
            <person name="Methe B.A."/>
            <person name="Ward N.L."/>
            <person name="Nelson W.C."/>
            <person name="Deboy R.T."/>
            <person name="Khouri H.M."/>
            <person name="Kolonay J.F."/>
            <person name="Dodson R.J."/>
            <person name="Daugherty S.C."/>
            <person name="Brinkac L.M."/>
            <person name="Sullivan S.A."/>
            <person name="Madupu R."/>
            <person name="Nelson K.E."/>
            <person name="Kang K.H."/>
            <person name="Impraim M."/>
            <person name="Tran K."/>
            <person name="Robinson J.M."/>
            <person name="Forberger H.A."/>
            <person name="Fraser C.M."/>
            <person name="Zinder S.H."/>
            <person name="Heidelberg J.F."/>
        </authorList>
    </citation>
    <scope>NUCLEOTIDE SEQUENCE [LARGE SCALE GENOMIC DNA]</scope>
    <source>
        <strain evidence="2">ATCC BAA-2266 / KCTC 15142 / 195</strain>
    </source>
</reference>
<gene>
    <name evidence="1" type="ordered locus">DET1072</name>
</gene>